<reference evidence="1 2" key="1">
    <citation type="submission" date="2021-06" db="EMBL/GenBank/DDBJ databases">
        <authorList>
            <person name="Kallberg Y."/>
            <person name="Tangrot J."/>
            <person name="Rosling A."/>
        </authorList>
    </citation>
    <scope>NUCLEOTIDE SEQUENCE [LARGE SCALE GENOMIC DNA]</scope>
    <source>
        <strain evidence="1 2">120-4 pot B 10/14</strain>
    </source>
</reference>
<dbReference type="EMBL" id="CAJVQB010159236">
    <property type="protein sequence ID" value="CAG8856367.1"/>
    <property type="molecule type" value="Genomic_DNA"/>
</dbReference>
<protein>
    <submittedName>
        <fullName evidence="1">43765_t:CDS:1</fullName>
    </submittedName>
</protein>
<name>A0ABN7XM21_GIGMA</name>
<proteinExistence type="predicted"/>
<comment type="caution">
    <text evidence="1">The sequence shown here is derived from an EMBL/GenBank/DDBJ whole genome shotgun (WGS) entry which is preliminary data.</text>
</comment>
<dbReference type="Proteomes" id="UP000789901">
    <property type="component" value="Unassembled WGS sequence"/>
</dbReference>
<evidence type="ECO:0000313" key="2">
    <source>
        <dbReference type="Proteomes" id="UP000789901"/>
    </source>
</evidence>
<evidence type="ECO:0000313" key="1">
    <source>
        <dbReference type="EMBL" id="CAG8856367.1"/>
    </source>
</evidence>
<feature type="non-terminal residue" evidence="1">
    <location>
        <position position="1"/>
    </location>
</feature>
<organism evidence="1 2">
    <name type="scientific">Gigaspora margarita</name>
    <dbReference type="NCBI Taxonomy" id="4874"/>
    <lineage>
        <taxon>Eukaryota</taxon>
        <taxon>Fungi</taxon>
        <taxon>Fungi incertae sedis</taxon>
        <taxon>Mucoromycota</taxon>
        <taxon>Glomeromycotina</taxon>
        <taxon>Glomeromycetes</taxon>
        <taxon>Diversisporales</taxon>
        <taxon>Gigasporaceae</taxon>
        <taxon>Gigaspora</taxon>
    </lineage>
</organism>
<gene>
    <name evidence="1" type="ORF">GMARGA_LOCUS45188</name>
</gene>
<accession>A0ABN7XM21</accession>
<keyword evidence="2" id="KW-1185">Reference proteome</keyword>
<sequence length="44" mass="5310">TFLKTSTKIVQKLKEAKYNLLEIKEWKSCIEKKHSKKKKALKKY</sequence>